<dbReference type="Proteomes" id="UP000091956">
    <property type="component" value="Unassembled WGS sequence"/>
</dbReference>
<evidence type="ECO:0000313" key="4">
    <source>
        <dbReference type="Proteomes" id="UP000091956"/>
    </source>
</evidence>
<gene>
    <name evidence="3" type="ORF">VE01_08116</name>
</gene>
<reference evidence="3 4" key="1">
    <citation type="submission" date="2016-03" db="EMBL/GenBank/DDBJ databases">
        <title>Comparative genomics of Pseudogymnoascus destructans, the fungus causing white-nose syndrome of bats.</title>
        <authorList>
            <person name="Palmer J.M."/>
            <person name="Drees K.P."/>
            <person name="Foster J.T."/>
            <person name="Lindner D.L."/>
        </authorList>
    </citation>
    <scope>NUCLEOTIDE SEQUENCE [LARGE SCALE GENOMIC DNA]</scope>
    <source>
        <strain evidence="3 4">UAMH 10579</strain>
    </source>
</reference>
<feature type="region of interest" description="Disordered" evidence="2">
    <location>
        <begin position="252"/>
        <end position="277"/>
    </location>
</feature>
<accession>A0A1B8GD49</accession>
<evidence type="ECO:0000313" key="3">
    <source>
        <dbReference type="EMBL" id="OBT93758.1"/>
    </source>
</evidence>
<dbReference type="GeneID" id="28841502"/>
<keyword evidence="1" id="KW-0175">Coiled coil</keyword>
<evidence type="ECO:0000256" key="1">
    <source>
        <dbReference type="SAM" id="Coils"/>
    </source>
</evidence>
<dbReference type="AlphaFoldDB" id="A0A1B8GD49"/>
<sequence length="507" mass="56193">MSMEQPSSTNPAFGEAKKALAPYIRTRQEVAHIRRVLALHLKSQVDDKGDAKLLAPISLACESANKLPTTSGTHGLRKEYLRALKANVKARQEFARLTTESQITREKEVEEISLGPYLALEKQKQKLERLRILQKYVDSLAIKTPAFASFLEQPAASIEALPQLPEEAIASAARSGSEYSAVNLDDLIQDLERDVLRAKLLLKSEKELLAKIQAEQQKQLQRKSSLKAAEPDQTLKALEKTRNELISWVEEELGKAGDSDGQPENPSKPRDSEVSIEQAVTEVREKYARYLRERKGLLEALARPAVPDIAPKTEDKDIPQEPLNTTEVGEMAGFITPYLSELLAISREQKSLSQQRSHLTTSLAKQNKETIQVFDRLAEESHLLPKYQLPQKRGRKGTGTFAEEVNMAVKESPGVSHRAEEWTYAAQASSIDTMEAVCVNVDEGKTALEEAKKALDRLDQMLGYSARKTGKGDSSGGDIWLQEAESGGAKDENTNIWSTLDGQLGVL</sequence>
<protein>
    <submittedName>
        <fullName evidence="3">Uncharacterized protein</fullName>
    </submittedName>
</protein>
<organism evidence="3 4">
    <name type="scientific">Pseudogymnoascus verrucosus</name>
    <dbReference type="NCBI Taxonomy" id="342668"/>
    <lineage>
        <taxon>Eukaryota</taxon>
        <taxon>Fungi</taxon>
        <taxon>Dikarya</taxon>
        <taxon>Ascomycota</taxon>
        <taxon>Pezizomycotina</taxon>
        <taxon>Leotiomycetes</taxon>
        <taxon>Thelebolales</taxon>
        <taxon>Thelebolaceae</taxon>
        <taxon>Pseudogymnoascus</taxon>
    </lineage>
</organism>
<dbReference type="OrthoDB" id="5402392at2759"/>
<evidence type="ECO:0000256" key="2">
    <source>
        <dbReference type="SAM" id="MobiDB-lite"/>
    </source>
</evidence>
<keyword evidence="4" id="KW-1185">Reference proteome</keyword>
<name>A0A1B8GD49_9PEZI</name>
<proteinExistence type="predicted"/>
<reference evidence="4" key="2">
    <citation type="journal article" date="2018" name="Nat. Commun.">
        <title>Extreme sensitivity to ultraviolet light in the fungal pathogen causing white-nose syndrome of bats.</title>
        <authorList>
            <person name="Palmer J.M."/>
            <person name="Drees K.P."/>
            <person name="Foster J.T."/>
            <person name="Lindner D.L."/>
        </authorList>
    </citation>
    <scope>NUCLEOTIDE SEQUENCE [LARGE SCALE GENOMIC DNA]</scope>
    <source>
        <strain evidence="4">UAMH 10579</strain>
    </source>
</reference>
<dbReference type="EMBL" id="KV460250">
    <property type="protein sequence ID" value="OBT93758.1"/>
    <property type="molecule type" value="Genomic_DNA"/>
</dbReference>
<feature type="coiled-coil region" evidence="1">
    <location>
        <begin position="188"/>
        <end position="222"/>
    </location>
</feature>
<dbReference type="RefSeq" id="XP_018127491.1">
    <property type="nucleotide sequence ID" value="XM_018277544.2"/>
</dbReference>